<evidence type="ECO:0000313" key="3">
    <source>
        <dbReference type="Proteomes" id="UP001430356"/>
    </source>
</evidence>
<reference evidence="2 3" key="1">
    <citation type="journal article" date="2021" name="MBio">
        <title>A New Model Trypanosomatid, Novymonas esmeraldas: Genomic Perception of Its 'Candidatus Pandoraea novymonadis' Endosymbiont.</title>
        <authorList>
            <person name="Zakharova A."/>
            <person name="Saura A."/>
            <person name="Butenko A."/>
            <person name="Podesvova L."/>
            <person name="Warmusova S."/>
            <person name="Kostygov A.Y."/>
            <person name="Nenarokova A."/>
            <person name="Lukes J."/>
            <person name="Opperdoes F.R."/>
            <person name="Yurchenko V."/>
        </authorList>
    </citation>
    <scope>NUCLEOTIDE SEQUENCE [LARGE SCALE GENOMIC DNA]</scope>
    <source>
        <strain evidence="2 3">E262AT.01</strain>
    </source>
</reference>
<dbReference type="EMBL" id="JAECZO010000187">
    <property type="protein sequence ID" value="KAK7198897.1"/>
    <property type="molecule type" value="Genomic_DNA"/>
</dbReference>
<feature type="region of interest" description="Disordered" evidence="1">
    <location>
        <begin position="87"/>
        <end position="107"/>
    </location>
</feature>
<gene>
    <name evidence="2" type="ORF">NESM_000856300</name>
</gene>
<dbReference type="Proteomes" id="UP001430356">
    <property type="component" value="Unassembled WGS sequence"/>
</dbReference>
<sequence length="185" mass="20253">MNSVSAAPLTEADVAAMSTAEVRANLERCARLVTHAALLHRLPDGGASIRHRHTLFTNELEQRRVTGEAKAAEVAAAAPAAVEERKRSNEAALLSESGSTATSAAREMAEKYRDQRVDVEATVRRMYEGAVSEGEIQRIIHSVPPHFFLTYAETCEMERQLAKEARRAELQKLAAHAGRHTSVPQ</sequence>
<protein>
    <submittedName>
        <fullName evidence="2">Uncharacterized protein</fullName>
    </submittedName>
</protein>
<organism evidence="2 3">
    <name type="scientific">Novymonas esmeraldas</name>
    <dbReference type="NCBI Taxonomy" id="1808958"/>
    <lineage>
        <taxon>Eukaryota</taxon>
        <taxon>Discoba</taxon>
        <taxon>Euglenozoa</taxon>
        <taxon>Kinetoplastea</taxon>
        <taxon>Metakinetoplastina</taxon>
        <taxon>Trypanosomatida</taxon>
        <taxon>Trypanosomatidae</taxon>
        <taxon>Novymonas</taxon>
    </lineage>
</organism>
<proteinExistence type="predicted"/>
<name>A0AAW0F0Z4_9TRYP</name>
<evidence type="ECO:0000256" key="1">
    <source>
        <dbReference type="SAM" id="MobiDB-lite"/>
    </source>
</evidence>
<accession>A0AAW0F0Z4</accession>
<evidence type="ECO:0000313" key="2">
    <source>
        <dbReference type="EMBL" id="KAK7198897.1"/>
    </source>
</evidence>
<comment type="caution">
    <text evidence="2">The sequence shown here is derived from an EMBL/GenBank/DDBJ whole genome shotgun (WGS) entry which is preliminary data.</text>
</comment>
<dbReference type="AlphaFoldDB" id="A0AAW0F0Z4"/>
<keyword evidence="3" id="KW-1185">Reference proteome</keyword>